<dbReference type="Proteomes" id="UP000569018">
    <property type="component" value="Unassembled WGS sequence"/>
</dbReference>
<dbReference type="GO" id="GO:0046872">
    <property type="term" value="F:metal ion binding"/>
    <property type="evidence" value="ECO:0007669"/>
    <property type="project" value="UniProtKB-KW"/>
</dbReference>
<reference evidence="9 10" key="1">
    <citation type="journal article" date="2020" name="Front. Microbiol.">
        <title>Single-cell genomics of novel Actinobacteria with the Wood-Ljungdahl pathway discovered in a serpentinizing system.</title>
        <authorList>
            <person name="Merino N."/>
            <person name="Kawai M."/>
            <person name="Boyd E.S."/>
            <person name="Colman D.R."/>
            <person name="McGlynn S.E."/>
            <person name="Nealson K.H."/>
            <person name="Kurokawa K."/>
            <person name="Hongoh Y."/>
        </authorList>
    </citation>
    <scope>NUCLEOTIDE SEQUENCE [LARGE SCALE GENOMIC DNA]</scope>
    <source>
        <strain evidence="7 10">S03</strain>
        <strain evidence="8 9">S47</strain>
    </source>
</reference>
<dbReference type="PROSITE" id="PS00723">
    <property type="entry name" value="POLYPRENYL_SYNTHASE_1"/>
    <property type="match status" value="1"/>
</dbReference>
<name>A0A6V8NIE7_9ACTN</name>
<keyword evidence="3 6" id="KW-0808">Transferase</keyword>
<dbReference type="SFLD" id="SFLDG01017">
    <property type="entry name" value="Polyprenyl_Transferase_Like"/>
    <property type="match status" value="1"/>
</dbReference>
<keyword evidence="5" id="KW-0460">Magnesium</keyword>
<proteinExistence type="inferred from homology"/>
<dbReference type="EMBL" id="BLRU01000222">
    <property type="protein sequence ID" value="GFP20038.1"/>
    <property type="molecule type" value="Genomic_DNA"/>
</dbReference>
<dbReference type="PANTHER" id="PTHR12001:SF85">
    <property type="entry name" value="SHORT CHAIN ISOPRENYL DIPHOSPHATE SYNTHASE"/>
    <property type="match status" value="1"/>
</dbReference>
<dbReference type="GO" id="GO:0004659">
    <property type="term" value="F:prenyltransferase activity"/>
    <property type="evidence" value="ECO:0007669"/>
    <property type="project" value="InterPro"/>
</dbReference>
<gene>
    <name evidence="7" type="ORF">HKBW3S03_01541</name>
    <name evidence="8" type="ORF">HKBW3S47_00334</name>
</gene>
<dbReference type="Gene3D" id="1.10.600.10">
    <property type="entry name" value="Farnesyl Diphosphate Synthase"/>
    <property type="match status" value="1"/>
</dbReference>
<keyword evidence="4" id="KW-0479">Metal-binding</keyword>
<protein>
    <submittedName>
        <fullName evidence="7">Geranylgeranyl diphosphate synthase, type I</fullName>
    </submittedName>
</protein>
<dbReference type="RefSeq" id="WP_176235334.1">
    <property type="nucleotide sequence ID" value="NZ_BLRU01000222.1"/>
</dbReference>
<comment type="cofactor">
    <cofactor evidence="1">
        <name>Mg(2+)</name>
        <dbReference type="ChEBI" id="CHEBI:18420"/>
    </cofactor>
</comment>
<comment type="caution">
    <text evidence="7">The sequence shown here is derived from an EMBL/GenBank/DDBJ whole genome shotgun (WGS) entry which is preliminary data.</text>
</comment>
<dbReference type="SUPFAM" id="SSF48576">
    <property type="entry name" value="Terpenoid synthases"/>
    <property type="match status" value="1"/>
</dbReference>
<evidence type="ECO:0000313" key="10">
    <source>
        <dbReference type="Proteomes" id="UP000574717"/>
    </source>
</evidence>
<dbReference type="InterPro" id="IPR008949">
    <property type="entry name" value="Isoprenoid_synthase_dom_sf"/>
</dbReference>
<evidence type="ECO:0000256" key="2">
    <source>
        <dbReference type="ARBA" id="ARBA00006706"/>
    </source>
</evidence>
<dbReference type="Proteomes" id="UP000574717">
    <property type="component" value="Unassembled WGS sequence"/>
</dbReference>
<evidence type="ECO:0000256" key="5">
    <source>
        <dbReference type="ARBA" id="ARBA00022842"/>
    </source>
</evidence>
<dbReference type="EMBL" id="BLSD01000010">
    <property type="protein sequence ID" value="GFP38633.1"/>
    <property type="molecule type" value="Genomic_DNA"/>
</dbReference>
<evidence type="ECO:0000256" key="1">
    <source>
        <dbReference type="ARBA" id="ARBA00001946"/>
    </source>
</evidence>
<dbReference type="PANTHER" id="PTHR12001">
    <property type="entry name" value="GERANYLGERANYL PYROPHOSPHATE SYNTHASE"/>
    <property type="match status" value="1"/>
</dbReference>
<accession>A0A6V8NIE7</accession>
<evidence type="ECO:0000256" key="4">
    <source>
        <dbReference type="ARBA" id="ARBA00022723"/>
    </source>
</evidence>
<comment type="similarity">
    <text evidence="2 6">Belongs to the FPP/GGPP synthase family.</text>
</comment>
<dbReference type="InterPro" id="IPR000092">
    <property type="entry name" value="Polyprenyl_synt"/>
</dbReference>
<evidence type="ECO:0000256" key="3">
    <source>
        <dbReference type="ARBA" id="ARBA00022679"/>
    </source>
</evidence>
<organism evidence="7 10">
    <name type="scientific">Candidatus Hakubella thermalkaliphila</name>
    <dbReference type="NCBI Taxonomy" id="2754717"/>
    <lineage>
        <taxon>Bacteria</taxon>
        <taxon>Bacillati</taxon>
        <taxon>Actinomycetota</taxon>
        <taxon>Actinomycetota incertae sedis</taxon>
        <taxon>Candidatus Hakubellales</taxon>
        <taxon>Candidatus Hakubellaceae</taxon>
        <taxon>Candidatus Hakubella</taxon>
    </lineage>
</organism>
<dbReference type="SFLD" id="SFLDS00005">
    <property type="entry name" value="Isoprenoid_Synthase_Type_I"/>
    <property type="match status" value="1"/>
</dbReference>
<sequence>MINEGKGGNVFEEELSRRSARVYEYLSRDIYRKRFHPQHIQQAVYSYINMGGKSLRPSVLLFSCGAVGGEEEKALPAAAAVEVYHTWTLIHDDIIDRDERRRGGPTVHRAFSQRAQRELGYGKKEADHYGISIGILVGDQLQGWATSLLSELHTTSGIDPAVVLFLINAMDMDVQSTLIEGEVLDVQYSRLPVESINEDLILDMLWKKTGALYEFAGKAGAMIGLNNCSSDHPYVQALAQFASQCGIAFQLQDDILGIIGDEKKLGKPVGSDVKEGKRTTILYFSLKQASEDQRKSLLKTVGNESAREEEIARAIDLLRELGGIEYTRDLARAYVREAVDFLGALPPSFYKELLFQFAEYMIQREF</sequence>
<dbReference type="InterPro" id="IPR033749">
    <property type="entry name" value="Polyprenyl_synt_CS"/>
</dbReference>
<evidence type="ECO:0000313" key="7">
    <source>
        <dbReference type="EMBL" id="GFP20038.1"/>
    </source>
</evidence>
<evidence type="ECO:0000313" key="9">
    <source>
        <dbReference type="Proteomes" id="UP000569018"/>
    </source>
</evidence>
<dbReference type="GO" id="GO:0008299">
    <property type="term" value="P:isoprenoid biosynthetic process"/>
    <property type="evidence" value="ECO:0007669"/>
    <property type="project" value="InterPro"/>
</dbReference>
<evidence type="ECO:0000256" key="6">
    <source>
        <dbReference type="RuleBase" id="RU004466"/>
    </source>
</evidence>
<dbReference type="Pfam" id="PF00348">
    <property type="entry name" value="polyprenyl_synt"/>
    <property type="match status" value="1"/>
</dbReference>
<dbReference type="CDD" id="cd00685">
    <property type="entry name" value="Trans_IPPS_HT"/>
    <property type="match status" value="1"/>
</dbReference>
<dbReference type="AlphaFoldDB" id="A0A6V8NIE7"/>
<evidence type="ECO:0000313" key="8">
    <source>
        <dbReference type="EMBL" id="GFP38633.1"/>
    </source>
</evidence>